<dbReference type="SMART" id="SM00220">
    <property type="entry name" value="S_TKc"/>
    <property type="match status" value="1"/>
</dbReference>
<feature type="compositionally biased region" description="Low complexity" evidence="8">
    <location>
        <begin position="1165"/>
        <end position="1180"/>
    </location>
</feature>
<evidence type="ECO:0000313" key="10">
    <source>
        <dbReference type="EMBL" id="ORY44861.1"/>
    </source>
</evidence>
<evidence type="ECO:0000256" key="8">
    <source>
        <dbReference type="SAM" id="MobiDB-lite"/>
    </source>
</evidence>
<dbReference type="STRING" id="329046.A0A1Y2CCT2"/>
<dbReference type="Gene3D" id="1.10.510.10">
    <property type="entry name" value="Transferase(Phosphotransferase) domain 1"/>
    <property type="match status" value="1"/>
</dbReference>
<keyword evidence="11" id="KW-1185">Reference proteome</keyword>
<dbReference type="Proteomes" id="UP000193642">
    <property type="component" value="Unassembled WGS sequence"/>
</dbReference>
<evidence type="ECO:0000256" key="1">
    <source>
        <dbReference type="ARBA" id="ARBA00010791"/>
    </source>
</evidence>
<accession>A0A1Y2CCT2</accession>
<keyword evidence="6 7" id="KW-0067">ATP-binding</keyword>
<dbReference type="EMBL" id="MCGO01000021">
    <property type="protein sequence ID" value="ORY44861.1"/>
    <property type="molecule type" value="Genomic_DNA"/>
</dbReference>
<dbReference type="PROSITE" id="PS50011">
    <property type="entry name" value="PROTEIN_KINASE_DOM"/>
    <property type="match status" value="1"/>
</dbReference>
<reference evidence="10 11" key="1">
    <citation type="submission" date="2016-07" db="EMBL/GenBank/DDBJ databases">
        <title>Pervasive Adenine N6-methylation of Active Genes in Fungi.</title>
        <authorList>
            <consortium name="DOE Joint Genome Institute"/>
            <person name="Mondo S.J."/>
            <person name="Dannebaum R.O."/>
            <person name="Kuo R.C."/>
            <person name="Labutti K."/>
            <person name="Haridas S."/>
            <person name="Kuo A."/>
            <person name="Salamov A."/>
            <person name="Ahrendt S.R."/>
            <person name="Lipzen A."/>
            <person name="Sullivan W."/>
            <person name="Andreopoulos W.B."/>
            <person name="Clum A."/>
            <person name="Lindquist E."/>
            <person name="Daum C."/>
            <person name="Ramamoorthy G.K."/>
            <person name="Gryganskyi A."/>
            <person name="Culley D."/>
            <person name="Magnuson J.K."/>
            <person name="James T.Y."/>
            <person name="O'Malley M.A."/>
            <person name="Stajich J.E."/>
            <person name="Spatafora J.W."/>
            <person name="Visel A."/>
            <person name="Grigoriev I.V."/>
        </authorList>
    </citation>
    <scope>NUCLEOTIDE SEQUENCE [LARGE SCALE GENOMIC DNA]</scope>
    <source>
        <strain evidence="10 11">JEL800</strain>
    </source>
</reference>
<evidence type="ECO:0000256" key="5">
    <source>
        <dbReference type="ARBA" id="ARBA00022777"/>
    </source>
</evidence>
<feature type="compositionally biased region" description="Pro residues" evidence="8">
    <location>
        <begin position="1098"/>
        <end position="1108"/>
    </location>
</feature>
<dbReference type="InterPro" id="IPR017441">
    <property type="entry name" value="Protein_kinase_ATP_BS"/>
</dbReference>
<keyword evidence="2" id="KW-0723">Serine/threonine-protein kinase</keyword>
<protein>
    <recommendedName>
        <fullName evidence="9">Protein kinase domain-containing protein</fullName>
    </recommendedName>
</protein>
<gene>
    <name evidence="10" type="ORF">BCR33DRAFT_716800</name>
</gene>
<feature type="compositionally biased region" description="Basic and acidic residues" evidence="8">
    <location>
        <begin position="1254"/>
        <end position="1264"/>
    </location>
</feature>
<feature type="compositionally biased region" description="Basic and acidic residues" evidence="8">
    <location>
        <begin position="687"/>
        <end position="699"/>
    </location>
</feature>
<feature type="region of interest" description="Disordered" evidence="8">
    <location>
        <begin position="1"/>
        <end position="108"/>
    </location>
</feature>
<dbReference type="PROSITE" id="PS00108">
    <property type="entry name" value="PROTEIN_KINASE_ST"/>
    <property type="match status" value="1"/>
</dbReference>
<evidence type="ECO:0000313" key="11">
    <source>
        <dbReference type="Proteomes" id="UP000193642"/>
    </source>
</evidence>
<dbReference type="InterPro" id="IPR011009">
    <property type="entry name" value="Kinase-like_dom_sf"/>
</dbReference>
<dbReference type="PANTHER" id="PTHR24346:SF82">
    <property type="entry name" value="KP78A-RELATED"/>
    <property type="match status" value="1"/>
</dbReference>
<evidence type="ECO:0000256" key="3">
    <source>
        <dbReference type="ARBA" id="ARBA00022679"/>
    </source>
</evidence>
<name>A0A1Y2CCT2_9FUNG</name>
<keyword evidence="5" id="KW-0418">Kinase</keyword>
<feature type="binding site" evidence="7">
    <location>
        <position position="152"/>
    </location>
    <ligand>
        <name>ATP</name>
        <dbReference type="ChEBI" id="CHEBI:30616"/>
    </ligand>
</feature>
<feature type="domain" description="Protein kinase" evidence="9">
    <location>
        <begin position="123"/>
        <end position="373"/>
    </location>
</feature>
<dbReference type="SUPFAM" id="SSF56112">
    <property type="entry name" value="Protein kinase-like (PK-like)"/>
    <property type="match status" value="1"/>
</dbReference>
<feature type="region of interest" description="Disordered" evidence="8">
    <location>
        <begin position="1150"/>
        <end position="1288"/>
    </location>
</feature>
<evidence type="ECO:0000256" key="7">
    <source>
        <dbReference type="PROSITE-ProRule" id="PRU10141"/>
    </source>
</evidence>
<dbReference type="Pfam" id="PF00069">
    <property type="entry name" value="Pkinase"/>
    <property type="match status" value="1"/>
</dbReference>
<evidence type="ECO:0000256" key="2">
    <source>
        <dbReference type="ARBA" id="ARBA00022527"/>
    </source>
</evidence>
<dbReference type="GO" id="GO:0035556">
    <property type="term" value="P:intracellular signal transduction"/>
    <property type="evidence" value="ECO:0007669"/>
    <property type="project" value="TreeGrafter"/>
</dbReference>
<feature type="region of interest" description="Disordered" evidence="8">
    <location>
        <begin position="984"/>
        <end position="1007"/>
    </location>
</feature>
<evidence type="ECO:0000259" key="9">
    <source>
        <dbReference type="PROSITE" id="PS50011"/>
    </source>
</evidence>
<feature type="region of interest" description="Disordered" evidence="8">
    <location>
        <begin position="671"/>
        <end position="699"/>
    </location>
</feature>
<feature type="compositionally biased region" description="Acidic residues" evidence="8">
    <location>
        <begin position="671"/>
        <end position="682"/>
    </location>
</feature>
<feature type="region of interest" description="Disordered" evidence="8">
    <location>
        <begin position="941"/>
        <end position="964"/>
    </location>
</feature>
<dbReference type="GO" id="GO:0005524">
    <property type="term" value="F:ATP binding"/>
    <property type="evidence" value="ECO:0007669"/>
    <property type="project" value="UniProtKB-UniRule"/>
</dbReference>
<feature type="region of interest" description="Disordered" evidence="8">
    <location>
        <begin position="1095"/>
        <end position="1114"/>
    </location>
</feature>
<dbReference type="GO" id="GO:0004674">
    <property type="term" value="F:protein serine/threonine kinase activity"/>
    <property type="evidence" value="ECO:0007669"/>
    <property type="project" value="UniProtKB-KW"/>
</dbReference>
<keyword evidence="4 7" id="KW-0547">Nucleotide-binding</keyword>
<dbReference type="GO" id="GO:0005737">
    <property type="term" value="C:cytoplasm"/>
    <property type="evidence" value="ECO:0007669"/>
    <property type="project" value="TreeGrafter"/>
</dbReference>
<sequence length="1288" mass="141218">MTNPFRGAPPLQPTQPNAGPGPLRANPFVSEASSPRQAGHATAARSPAQASAPPPPQQPQPQSQPQQPQSQAAAQLQARDQPTARVPFGFQWDTPAPKQPIQESPDVPLPPFRIGMTIDNDRIKLLDFVGQGSFAHVYLGYDYSTSSKCAVKCLLKAGADPKKMSMQKREVKAMEDLHGHPNVIGLIRTVESSEWLLIIMEFCQIDLYEAIMQKGGFPDFAVKDVFSQLCDGVMHCHSRGYYHRDLKPENVLLDISSLTAKITDFGLATRDTWCYEMGCADPTKGYSPIASDVWALGILLINLLFSKNPWFEATMTDPIFSIYVTSRPDILRHHFKISAEFDSILQRVFNLDPSKRLPLPEFKRLVNALPSFLEEDLENTVPQHMSQIDENQQEAQAPPQRTHLDHATLPTPPLPKTTNNPFGSGKNSFGSGKHAFGSGKNTFGSSKMQGPLVVFGSIPDSKDPKNPFNSNPRASPMNFTSSDINPFSSANAFTYQRNDTPEQEAVNPFFAIPADGSFVLPVSPTAIVHDPASQHHPHWPQNIQPPSPTLPPVLIPMASENPSLTTLIWTAPARVAAPELPNTLTLGREGIGRIGISRLATAKQKLSSRKGALLRPTAAGNIDEDLLNHHTFTQTHLRPSNAFGLAFLGTAIAGYVNPDADEILEGDELDYDSDELDDDDDGIGASDSKRRTAPPDEESHYEVVKVDRRLIPDLEKGIKRAVNRGMKKFRPFMQLDAEDGMGGAAGDAAVVANLKLGKGVAGTLGAVSTEDWSEFSAADGNQVAMPGSFVFGAERERRRSVPLISQSENLSLSSDLPLYHTQTVDSASRMRAGKSSEDVTEHMTVEDEVRTSRGRRRHETVLAKMYNGLAGMSILGGSRSKSMKRAAEAKGSKDSLPLHTMENSILPPPQPPFAFMTAKVAKSRATEQDFEELVVNAKTTTSGSLPRHRHRVKNKSSYDDVSNSQGRISSIDTIASGFSQPAVNDVNESGRLPNGQFSPDKISPNRINTLTRPVTHLGDVSPNRLTTARMTTTPLPTYPQQDGGRSPDQISNNNPFRPIASTNNNPFQRPASMYLPQTANPFYPDATLQFQQFQQFPPVHPPQPPQPHPRYSTPSASDMSVFVGGYNQTQQQQFYNASMLQNPQQQFVNAPPQESPFKPLHFHHQQPLEQPHQPSLQQPHTQHHHLHTQASMPNISFPQPDSGTRYGARSTTPFMEGGLHDRQAPPRTAPYKVDDAGNESGAGEEGSDESDEESIARRGEDRYGIVRGFGWLVGRGGNNVERSDSHGV</sequence>
<evidence type="ECO:0000256" key="4">
    <source>
        <dbReference type="ARBA" id="ARBA00022741"/>
    </source>
</evidence>
<dbReference type="PANTHER" id="PTHR24346">
    <property type="entry name" value="MAP/MICROTUBULE AFFINITY-REGULATING KINASE"/>
    <property type="match status" value="1"/>
</dbReference>
<comment type="caution">
    <text evidence="10">The sequence shown here is derived from an EMBL/GenBank/DDBJ whole genome shotgun (WGS) entry which is preliminary data.</text>
</comment>
<proteinExistence type="inferred from homology"/>
<dbReference type="InterPro" id="IPR000719">
    <property type="entry name" value="Prot_kinase_dom"/>
</dbReference>
<feature type="compositionally biased region" description="Polar residues" evidence="8">
    <location>
        <begin position="1190"/>
        <end position="1202"/>
    </location>
</feature>
<feature type="region of interest" description="Disordered" evidence="8">
    <location>
        <begin position="1030"/>
        <end position="1055"/>
    </location>
</feature>
<keyword evidence="3" id="KW-0808">Transferase</keyword>
<evidence type="ECO:0000256" key="6">
    <source>
        <dbReference type="ARBA" id="ARBA00022840"/>
    </source>
</evidence>
<comment type="similarity">
    <text evidence="1">Belongs to the protein kinase superfamily. CAMK Ser/Thr protein kinase family. NIM1 subfamily.</text>
</comment>
<organism evidence="10 11">
    <name type="scientific">Rhizoclosmatium globosum</name>
    <dbReference type="NCBI Taxonomy" id="329046"/>
    <lineage>
        <taxon>Eukaryota</taxon>
        <taxon>Fungi</taxon>
        <taxon>Fungi incertae sedis</taxon>
        <taxon>Chytridiomycota</taxon>
        <taxon>Chytridiomycota incertae sedis</taxon>
        <taxon>Chytridiomycetes</taxon>
        <taxon>Chytridiales</taxon>
        <taxon>Chytriomycetaceae</taxon>
        <taxon>Rhizoclosmatium</taxon>
    </lineage>
</organism>
<dbReference type="PROSITE" id="PS00107">
    <property type="entry name" value="PROTEIN_KINASE_ATP"/>
    <property type="match status" value="1"/>
</dbReference>
<dbReference type="OrthoDB" id="541276at2759"/>
<dbReference type="InterPro" id="IPR008271">
    <property type="entry name" value="Ser/Thr_kinase_AS"/>
</dbReference>
<feature type="compositionally biased region" description="Low complexity" evidence="8">
    <location>
        <begin position="60"/>
        <end position="78"/>
    </location>
</feature>